<evidence type="ECO:0000256" key="7">
    <source>
        <dbReference type="ARBA" id="ARBA00022982"/>
    </source>
</evidence>
<evidence type="ECO:0000256" key="4">
    <source>
        <dbReference type="ARBA" id="ARBA00022448"/>
    </source>
</evidence>
<keyword evidence="7" id="KW-0249">Electron transport</keyword>
<dbReference type="Gene3D" id="3.40.50.80">
    <property type="entry name" value="Nucleotide-binding domain of ferredoxin-NADP reductase (FNR) module"/>
    <property type="match status" value="1"/>
</dbReference>
<proteinExistence type="inferred from homology"/>
<dbReference type="EMBL" id="JAXOVC010000005">
    <property type="protein sequence ID" value="KAK4501566.1"/>
    <property type="molecule type" value="Genomic_DNA"/>
</dbReference>
<evidence type="ECO:0000256" key="14">
    <source>
        <dbReference type="SAM" id="Phobius"/>
    </source>
</evidence>
<feature type="domain" description="FAD-binding FR-type" evidence="15">
    <location>
        <begin position="308"/>
        <end position="418"/>
    </location>
</feature>
<evidence type="ECO:0000256" key="8">
    <source>
        <dbReference type="ARBA" id="ARBA00022989"/>
    </source>
</evidence>
<keyword evidence="17" id="KW-1185">Reference proteome</keyword>
<gene>
    <name evidence="16" type="ORF">PRZ48_007375</name>
</gene>
<keyword evidence="4" id="KW-0813">Transport</keyword>
<dbReference type="Pfam" id="PF01794">
    <property type="entry name" value="Ferric_reduct"/>
    <property type="match status" value="1"/>
</dbReference>
<evidence type="ECO:0000256" key="10">
    <source>
        <dbReference type="ARBA" id="ARBA00023065"/>
    </source>
</evidence>
<comment type="catalytic activity">
    <reaction evidence="12">
        <text>2 a Fe(II)-siderophore + NADP(+) + H(+) = 2 a Fe(III)-siderophore + NADPH</text>
        <dbReference type="Rhea" id="RHEA:28795"/>
        <dbReference type="Rhea" id="RHEA-COMP:11342"/>
        <dbReference type="Rhea" id="RHEA-COMP:11344"/>
        <dbReference type="ChEBI" id="CHEBI:15378"/>
        <dbReference type="ChEBI" id="CHEBI:29033"/>
        <dbReference type="ChEBI" id="CHEBI:29034"/>
        <dbReference type="ChEBI" id="CHEBI:57783"/>
        <dbReference type="ChEBI" id="CHEBI:58349"/>
        <dbReference type="EC" id="1.16.1.9"/>
    </reaction>
</comment>
<dbReference type="EC" id="1.16.1.9" evidence="3"/>
<dbReference type="InterPro" id="IPR013112">
    <property type="entry name" value="FAD-bd_8"/>
</dbReference>
<evidence type="ECO:0000256" key="2">
    <source>
        <dbReference type="ARBA" id="ARBA00006278"/>
    </source>
</evidence>
<dbReference type="Pfam" id="PF08022">
    <property type="entry name" value="FAD_binding_8"/>
    <property type="match status" value="1"/>
</dbReference>
<keyword evidence="11 14" id="KW-0472">Membrane</keyword>
<dbReference type="InterPro" id="IPR013121">
    <property type="entry name" value="Fe_red_NAD-bd_6"/>
</dbReference>
<dbReference type="SUPFAM" id="SSF63380">
    <property type="entry name" value="Riboflavin synthase domain-like"/>
    <property type="match status" value="1"/>
</dbReference>
<evidence type="ECO:0000256" key="6">
    <source>
        <dbReference type="ARBA" id="ARBA00022692"/>
    </source>
</evidence>
<comment type="similarity">
    <text evidence="2">Belongs to the ferric reductase (FRE) family.</text>
</comment>
<keyword evidence="6 14" id="KW-0812">Transmembrane</keyword>
<dbReference type="InterPro" id="IPR051410">
    <property type="entry name" value="Ferric/Cupric_Reductase"/>
</dbReference>
<evidence type="ECO:0000256" key="1">
    <source>
        <dbReference type="ARBA" id="ARBA00004651"/>
    </source>
</evidence>
<dbReference type="Proteomes" id="UP001305779">
    <property type="component" value="Unassembled WGS sequence"/>
</dbReference>
<dbReference type="InterPro" id="IPR039261">
    <property type="entry name" value="FNR_nucleotide-bd"/>
</dbReference>
<evidence type="ECO:0000256" key="12">
    <source>
        <dbReference type="ARBA" id="ARBA00048483"/>
    </source>
</evidence>
<dbReference type="InterPro" id="IPR013130">
    <property type="entry name" value="Fe3_Rdtase_TM_dom"/>
</dbReference>
<dbReference type="Pfam" id="PF08030">
    <property type="entry name" value="NAD_binding_6"/>
    <property type="match status" value="1"/>
</dbReference>
<organism evidence="16 17">
    <name type="scientific">Zasmidium cellare</name>
    <name type="common">Wine cellar mold</name>
    <name type="synonym">Racodium cellare</name>
    <dbReference type="NCBI Taxonomy" id="395010"/>
    <lineage>
        <taxon>Eukaryota</taxon>
        <taxon>Fungi</taxon>
        <taxon>Dikarya</taxon>
        <taxon>Ascomycota</taxon>
        <taxon>Pezizomycotina</taxon>
        <taxon>Dothideomycetes</taxon>
        <taxon>Dothideomycetidae</taxon>
        <taxon>Mycosphaerellales</taxon>
        <taxon>Mycosphaerellaceae</taxon>
        <taxon>Zasmidium</taxon>
    </lineage>
</organism>
<reference evidence="16 17" key="1">
    <citation type="journal article" date="2023" name="G3 (Bethesda)">
        <title>A chromosome-level genome assembly of Zasmidium syzygii isolated from banana leaves.</title>
        <authorList>
            <person name="van Westerhoven A.C."/>
            <person name="Mehrabi R."/>
            <person name="Talebi R."/>
            <person name="Steentjes M.B.F."/>
            <person name="Corcolon B."/>
            <person name="Chong P.A."/>
            <person name="Kema G.H.J."/>
            <person name="Seidl M.F."/>
        </authorList>
    </citation>
    <scope>NUCLEOTIDE SEQUENCE [LARGE SCALE GENOMIC DNA]</scope>
    <source>
        <strain evidence="16 17">P124</strain>
    </source>
</reference>
<feature type="transmembrane region" description="Helical" evidence="14">
    <location>
        <begin position="231"/>
        <end position="249"/>
    </location>
</feature>
<keyword evidence="5" id="KW-1003">Cell membrane</keyword>
<feature type="transmembrane region" description="Helical" evidence="14">
    <location>
        <begin position="52"/>
        <end position="73"/>
    </location>
</feature>
<feature type="region of interest" description="Disordered" evidence="13">
    <location>
        <begin position="523"/>
        <end position="559"/>
    </location>
</feature>
<feature type="transmembrane region" description="Helical" evidence="14">
    <location>
        <begin position="285"/>
        <end position="303"/>
    </location>
</feature>
<dbReference type="PANTHER" id="PTHR32361">
    <property type="entry name" value="FERRIC/CUPRIC REDUCTASE TRANSMEMBRANE COMPONENT"/>
    <property type="match status" value="1"/>
</dbReference>
<comment type="subcellular location">
    <subcellularLocation>
        <location evidence="1">Cell membrane</location>
        <topology evidence="1">Multi-pass membrane protein</topology>
    </subcellularLocation>
</comment>
<feature type="transmembrane region" description="Helical" evidence="14">
    <location>
        <begin position="107"/>
        <end position="128"/>
    </location>
</feature>
<protein>
    <recommendedName>
        <fullName evidence="3">ferric-chelate reductase (NADPH)</fullName>
        <ecNumber evidence="3">1.16.1.9</ecNumber>
    </recommendedName>
</protein>
<feature type="transmembrane region" description="Helical" evidence="14">
    <location>
        <begin position="427"/>
        <end position="446"/>
    </location>
</feature>
<evidence type="ECO:0000256" key="11">
    <source>
        <dbReference type="ARBA" id="ARBA00023136"/>
    </source>
</evidence>
<sequence>MDDMMMMHGTPWFDSPITLDGSREYECEFNTTWQCEYQSGYWHFWYEADHRYALPTVAFFMTAIILFAIGFLITEFTPKSAMQSRPVRRVMARIRWLSYRSWRINALNWNSAPLGILLLGGAGLVYFFSMTLGPKPYYWPNYNGSEPSYGSSMPIATRSGWLATGCLPFVIMTAGKSNLISMVTGVSHEKLQVFHRWISYAMFVLALIHTFPFIVYHIRIGDMVEQWNTSIFYWTGVVALLAQAWLTFASFGPLRNFCYEWFKFSHFLAALIFCLFFFFHCDWTLTSAQYFVVTVVLFAASWLHRQLRIYLQYGVNHRATLSIAANGFIRVSVPTQARWKAGQHFFVRFMSLGVHAFTIHPFTACSLPSRTSGAESELVFYIRPQGGFTAKLARYVEARPESQMRVILDGPYGGIDMQKLAACDRSVVIAGGSGAGWILPLITAFLRRLQTETVETQSSLSLRVILATRDLATQTWFEKAVAQELAACPVDTLAGANLSVEMYYTGTPENAEAPKLTGQFLQKLNDPEKGPEISAPEVSETSKSDSEGSPKPVGRPKCIRHEVNRPNLPLIIAEENEVQEMDSTLGVFTCGPLSMQNDVANAVAKRQLHIVKECGAKEMYLHMEHFSWA</sequence>
<comment type="caution">
    <text evidence="16">The sequence shown here is derived from an EMBL/GenBank/DDBJ whole genome shotgun (WGS) entry which is preliminary data.</text>
</comment>
<dbReference type="SFLD" id="SFLDS00052">
    <property type="entry name" value="Ferric_Reductase_Domain"/>
    <property type="match status" value="1"/>
</dbReference>
<name>A0ABR0EJW4_ZASCE</name>
<dbReference type="CDD" id="cd06186">
    <property type="entry name" value="NOX_Duox_like_FAD_NADP"/>
    <property type="match status" value="1"/>
</dbReference>
<evidence type="ECO:0000256" key="3">
    <source>
        <dbReference type="ARBA" id="ARBA00012668"/>
    </source>
</evidence>
<evidence type="ECO:0000256" key="13">
    <source>
        <dbReference type="SAM" id="MobiDB-lite"/>
    </source>
</evidence>
<evidence type="ECO:0000256" key="5">
    <source>
        <dbReference type="ARBA" id="ARBA00022475"/>
    </source>
</evidence>
<evidence type="ECO:0000313" key="16">
    <source>
        <dbReference type="EMBL" id="KAK4501566.1"/>
    </source>
</evidence>
<dbReference type="PROSITE" id="PS51384">
    <property type="entry name" value="FAD_FR"/>
    <property type="match status" value="1"/>
</dbReference>
<feature type="transmembrane region" description="Helical" evidence="14">
    <location>
        <begin position="197"/>
        <end position="219"/>
    </location>
</feature>
<feature type="transmembrane region" description="Helical" evidence="14">
    <location>
        <begin position="261"/>
        <end position="279"/>
    </location>
</feature>
<dbReference type="InterPro" id="IPR017938">
    <property type="entry name" value="Riboflavin_synthase-like_b-brl"/>
</dbReference>
<dbReference type="SFLD" id="SFLDG01168">
    <property type="entry name" value="Ferric_reductase_subgroup_(FRE"/>
    <property type="match status" value="1"/>
</dbReference>
<keyword evidence="9" id="KW-0560">Oxidoreductase</keyword>
<feature type="transmembrane region" description="Helical" evidence="14">
    <location>
        <begin position="161"/>
        <end position="185"/>
    </location>
</feature>
<evidence type="ECO:0000313" key="17">
    <source>
        <dbReference type="Proteomes" id="UP001305779"/>
    </source>
</evidence>
<evidence type="ECO:0000259" key="15">
    <source>
        <dbReference type="PROSITE" id="PS51384"/>
    </source>
</evidence>
<dbReference type="InterPro" id="IPR017927">
    <property type="entry name" value="FAD-bd_FR_type"/>
</dbReference>
<accession>A0ABR0EJW4</accession>
<evidence type="ECO:0000256" key="9">
    <source>
        <dbReference type="ARBA" id="ARBA00023002"/>
    </source>
</evidence>
<keyword evidence="8 14" id="KW-1133">Transmembrane helix</keyword>
<keyword evidence="10" id="KW-0406">Ion transport</keyword>